<dbReference type="InterPro" id="IPR001789">
    <property type="entry name" value="Sig_transdc_resp-reg_receiver"/>
</dbReference>
<dbReference type="Gene3D" id="3.40.50.2300">
    <property type="match status" value="1"/>
</dbReference>
<organism evidence="4 5">
    <name type="scientific">Celeribacter arenosi</name>
    <dbReference type="NCBI Taxonomy" id="792649"/>
    <lineage>
        <taxon>Bacteria</taxon>
        <taxon>Pseudomonadati</taxon>
        <taxon>Pseudomonadota</taxon>
        <taxon>Alphaproteobacteria</taxon>
        <taxon>Rhodobacterales</taxon>
        <taxon>Roseobacteraceae</taxon>
        <taxon>Celeribacter</taxon>
    </lineage>
</organism>
<sequence length="129" mass="14156">MQELPRILLVEDEVNIALAIEHLLTRDGYDVTRVSNGSQALPNIRALSPALVVLDVTLPEMSGYEICQRLRRDPTLPDTPVLMTSARASEAERRKGMAMGANAFLTKPFATKDLRALVRLLLGGTADEN</sequence>
<accession>A0ABP7K1S0</accession>
<evidence type="ECO:0000256" key="1">
    <source>
        <dbReference type="ARBA" id="ARBA00022553"/>
    </source>
</evidence>
<name>A0ABP7K1S0_9RHOB</name>
<gene>
    <name evidence="4" type="ORF">GCM10022404_11590</name>
</gene>
<dbReference type="SUPFAM" id="SSF52172">
    <property type="entry name" value="CheY-like"/>
    <property type="match status" value="1"/>
</dbReference>
<dbReference type="RefSeq" id="WP_344844847.1">
    <property type="nucleotide sequence ID" value="NZ_BAABDF010000005.1"/>
</dbReference>
<dbReference type="PANTHER" id="PTHR44591">
    <property type="entry name" value="STRESS RESPONSE REGULATOR PROTEIN 1"/>
    <property type="match status" value="1"/>
</dbReference>
<dbReference type="EMBL" id="BAABDF010000005">
    <property type="protein sequence ID" value="GAA3862699.1"/>
    <property type="molecule type" value="Genomic_DNA"/>
</dbReference>
<evidence type="ECO:0000256" key="2">
    <source>
        <dbReference type="PROSITE-ProRule" id="PRU00169"/>
    </source>
</evidence>
<evidence type="ECO:0000313" key="5">
    <source>
        <dbReference type="Proteomes" id="UP001399917"/>
    </source>
</evidence>
<dbReference type="CDD" id="cd17574">
    <property type="entry name" value="REC_OmpR"/>
    <property type="match status" value="1"/>
</dbReference>
<reference evidence="5" key="1">
    <citation type="journal article" date="2019" name="Int. J. Syst. Evol. Microbiol.">
        <title>The Global Catalogue of Microorganisms (GCM) 10K type strain sequencing project: providing services to taxonomists for standard genome sequencing and annotation.</title>
        <authorList>
            <consortium name="The Broad Institute Genomics Platform"/>
            <consortium name="The Broad Institute Genome Sequencing Center for Infectious Disease"/>
            <person name="Wu L."/>
            <person name="Ma J."/>
        </authorList>
    </citation>
    <scope>NUCLEOTIDE SEQUENCE [LARGE SCALE GENOMIC DNA]</scope>
    <source>
        <strain evidence="5">JCM 17190</strain>
    </source>
</reference>
<dbReference type="SMART" id="SM00448">
    <property type="entry name" value="REC"/>
    <property type="match status" value="1"/>
</dbReference>
<feature type="modified residue" description="4-aspartylphosphate" evidence="2">
    <location>
        <position position="55"/>
    </location>
</feature>
<comment type="caution">
    <text evidence="4">The sequence shown here is derived from an EMBL/GenBank/DDBJ whole genome shotgun (WGS) entry which is preliminary data.</text>
</comment>
<protein>
    <submittedName>
        <fullName evidence="4">Response regulator</fullName>
    </submittedName>
</protein>
<dbReference type="InterPro" id="IPR011006">
    <property type="entry name" value="CheY-like_superfamily"/>
</dbReference>
<keyword evidence="5" id="KW-1185">Reference proteome</keyword>
<feature type="domain" description="Response regulatory" evidence="3">
    <location>
        <begin position="6"/>
        <end position="122"/>
    </location>
</feature>
<proteinExistence type="predicted"/>
<dbReference type="PROSITE" id="PS50110">
    <property type="entry name" value="RESPONSE_REGULATORY"/>
    <property type="match status" value="1"/>
</dbReference>
<dbReference type="Pfam" id="PF00072">
    <property type="entry name" value="Response_reg"/>
    <property type="match status" value="1"/>
</dbReference>
<dbReference type="Proteomes" id="UP001399917">
    <property type="component" value="Unassembled WGS sequence"/>
</dbReference>
<evidence type="ECO:0000313" key="4">
    <source>
        <dbReference type="EMBL" id="GAA3862699.1"/>
    </source>
</evidence>
<keyword evidence="1 2" id="KW-0597">Phosphoprotein</keyword>
<evidence type="ECO:0000259" key="3">
    <source>
        <dbReference type="PROSITE" id="PS50110"/>
    </source>
</evidence>
<dbReference type="InterPro" id="IPR050595">
    <property type="entry name" value="Bact_response_regulator"/>
</dbReference>
<dbReference type="PANTHER" id="PTHR44591:SF3">
    <property type="entry name" value="RESPONSE REGULATORY DOMAIN-CONTAINING PROTEIN"/>
    <property type="match status" value="1"/>
</dbReference>